<dbReference type="PANTHER" id="PTHR10649:SF12">
    <property type="entry name" value="SPINELESS, ISOFORM C"/>
    <property type="match status" value="1"/>
</dbReference>
<sequence>MVVVGSRQKTLYPGSVLFVTRYNKPTCSAVIQPDHNVKSNPSKRHRERLNSELEHLASLLPFEQNVIVKLDKLSILRLAVSYLRIKCYFHGKYPSYTLLSFALFFNTIFEVDVLSWVFITSQR</sequence>
<accession>A0A183LDZ5</accession>
<evidence type="ECO:0000256" key="5">
    <source>
        <dbReference type="ARBA" id="ARBA00023242"/>
    </source>
</evidence>
<name>A0A183LDZ5_9TREM</name>
<dbReference type="GO" id="GO:0000976">
    <property type="term" value="F:transcription cis-regulatory region binding"/>
    <property type="evidence" value="ECO:0007669"/>
    <property type="project" value="TreeGrafter"/>
</dbReference>
<dbReference type="CDD" id="cd19730">
    <property type="entry name" value="bHLH-PAS_spineless_like"/>
    <property type="match status" value="1"/>
</dbReference>
<dbReference type="SUPFAM" id="SSF47459">
    <property type="entry name" value="HLH, helix-loop-helix DNA-binding domain"/>
    <property type="match status" value="1"/>
</dbReference>
<keyword evidence="3" id="KW-0238">DNA-binding</keyword>
<dbReference type="AlphaFoldDB" id="A0A183LDZ5"/>
<evidence type="ECO:0000256" key="1">
    <source>
        <dbReference type="ARBA" id="ARBA00004123"/>
    </source>
</evidence>
<dbReference type="InterPro" id="IPR039091">
    <property type="entry name" value="AHR/AHRR"/>
</dbReference>
<keyword evidence="2" id="KW-0805">Transcription regulation</keyword>
<proteinExistence type="predicted"/>
<dbReference type="GO" id="GO:0034751">
    <property type="term" value="C:aryl hydrocarbon receptor complex"/>
    <property type="evidence" value="ECO:0007669"/>
    <property type="project" value="TreeGrafter"/>
</dbReference>
<evidence type="ECO:0000256" key="4">
    <source>
        <dbReference type="ARBA" id="ARBA00023163"/>
    </source>
</evidence>
<evidence type="ECO:0000313" key="6">
    <source>
        <dbReference type="EMBL" id="VDO53641.1"/>
    </source>
</evidence>
<dbReference type="SMART" id="SM00353">
    <property type="entry name" value="HLH"/>
    <property type="match status" value="1"/>
</dbReference>
<keyword evidence="4" id="KW-0804">Transcription</keyword>
<keyword evidence="7" id="KW-1185">Reference proteome</keyword>
<dbReference type="FunFam" id="4.10.280.10:FF:000041">
    <property type="entry name" value="aryl hydrocarbon receptor repressor"/>
    <property type="match status" value="1"/>
</dbReference>
<dbReference type="STRING" id="48269.A0A183LDZ5"/>
<gene>
    <name evidence="6" type="ORF">SMRZ_LOCUS2020</name>
</gene>
<dbReference type="GO" id="GO:0005634">
    <property type="term" value="C:nucleus"/>
    <property type="evidence" value="ECO:0007669"/>
    <property type="project" value="UniProtKB-SubCell"/>
</dbReference>
<comment type="subcellular location">
    <subcellularLocation>
        <location evidence="1">Nucleus</location>
    </subcellularLocation>
</comment>
<protein>
    <submittedName>
        <fullName evidence="6">Uncharacterized protein</fullName>
    </submittedName>
</protein>
<dbReference type="Gene3D" id="4.10.280.10">
    <property type="entry name" value="Helix-loop-helix DNA-binding domain"/>
    <property type="match status" value="1"/>
</dbReference>
<evidence type="ECO:0000256" key="2">
    <source>
        <dbReference type="ARBA" id="ARBA00023015"/>
    </source>
</evidence>
<keyword evidence="5" id="KW-0539">Nucleus</keyword>
<dbReference type="Pfam" id="PF00010">
    <property type="entry name" value="HLH"/>
    <property type="match status" value="1"/>
</dbReference>
<dbReference type="InterPro" id="IPR036638">
    <property type="entry name" value="HLH_DNA-bd_sf"/>
</dbReference>
<dbReference type="GO" id="GO:0004879">
    <property type="term" value="F:nuclear receptor activity"/>
    <property type="evidence" value="ECO:0007669"/>
    <property type="project" value="TreeGrafter"/>
</dbReference>
<dbReference type="GO" id="GO:0046983">
    <property type="term" value="F:protein dimerization activity"/>
    <property type="evidence" value="ECO:0007669"/>
    <property type="project" value="InterPro"/>
</dbReference>
<dbReference type="InterPro" id="IPR011598">
    <property type="entry name" value="bHLH_dom"/>
</dbReference>
<dbReference type="Proteomes" id="UP000277204">
    <property type="component" value="Unassembled WGS sequence"/>
</dbReference>
<dbReference type="EMBL" id="UZAI01000495">
    <property type="protein sequence ID" value="VDO53641.1"/>
    <property type="molecule type" value="Genomic_DNA"/>
</dbReference>
<dbReference type="PROSITE" id="PS50888">
    <property type="entry name" value="BHLH"/>
    <property type="match status" value="1"/>
</dbReference>
<dbReference type="GO" id="GO:0006805">
    <property type="term" value="P:xenobiotic metabolic process"/>
    <property type="evidence" value="ECO:0007669"/>
    <property type="project" value="InterPro"/>
</dbReference>
<reference evidence="6 7" key="1">
    <citation type="submission" date="2018-11" db="EMBL/GenBank/DDBJ databases">
        <authorList>
            <consortium name="Pathogen Informatics"/>
        </authorList>
    </citation>
    <scope>NUCLEOTIDE SEQUENCE [LARGE SCALE GENOMIC DNA]</scope>
    <source>
        <strain evidence="6 7">Zambia</strain>
    </source>
</reference>
<organism evidence="6 7">
    <name type="scientific">Schistosoma margrebowiei</name>
    <dbReference type="NCBI Taxonomy" id="48269"/>
    <lineage>
        <taxon>Eukaryota</taxon>
        <taxon>Metazoa</taxon>
        <taxon>Spiralia</taxon>
        <taxon>Lophotrochozoa</taxon>
        <taxon>Platyhelminthes</taxon>
        <taxon>Trematoda</taxon>
        <taxon>Digenea</taxon>
        <taxon>Strigeidida</taxon>
        <taxon>Schistosomatoidea</taxon>
        <taxon>Schistosomatidae</taxon>
        <taxon>Schistosoma</taxon>
    </lineage>
</organism>
<dbReference type="PANTHER" id="PTHR10649">
    <property type="entry name" value="ARYL HYDROCARBON RECEPTOR"/>
    <property type="match status" value="1"/>
</dbReference>
<evidence type="ECO:0000313" key="7">
    <source>
        <dbReference type="Proteomes" id="UP000277204"/>
    </source>
</evidence>
<evidence type="ECO:0000256" key="3">
    <source>
        <dbReference type="ARBA" id="ARBA00023125"/>
    </source>
</evidence>